<feature type="transmembrane region" description="Helical" evidence="1">
    <location>
        <begin position="21"/>
        <end position="38"/>
    </location>
</feature>
<reference evidence="2" key="2">
    <citation type="submission" date="2025-09" db="UniProtKB">
        <authorList>
            <consortium name="Ensembl"/>
        </authorList>
    </citation>
    <scope>IDENTIFICATION</scope>
</reference>
<reference evidence="2" key="1">
    <citation type="submission" date="2025-08" db="UniProtKB">
        <authorList>
            <consortium name="Ensembl"/>
        </authorList>
    </citation>
    <scope>IDENTIFICATION</scope>
</reference>
<accession>A0A8C9MIN1</accession>
<sequence length="110" mass="11949">PGSCASLPCPFPPRHLHSCKSIYTITIFGVGLGFFCSLGNGDLSRMHSTHWCHADWEPQNPIPGEGAGSPSLWDGGSASQGCLPSRRRIWLNISFWVEDAGRKPDEVELG</sequence>
<dbReference type="AlphaFoldDB" id="A0A8C9MIN1"/>
<evidence type="ECO:0000256" key="1">
    <source>
        <dbReference type="SAM" id="Phobius"/>
    </source>
</evidence>
<keyword evidence="1" id="KW-0472">Membrane</keyword>
<evidence type="ECO:0000313" key="3">
    <source>
        <dbReference type="Proteomes" id="UP000694409"/>
    </source>
</evidence>
<keyword evidence="3" id="KW-1185">Reference proteome</keyword>
<evidence type="ECO:0000313" key="2">
    <source>
        <dbReference type="Ensembl" id="ENSSCAP00000004051.1"/>
    </source>
</evidence>
<organism evidence="2 3">
    <name type="scientific">Serinus canaria</name>
    <name type="common">Island canary</name>
    <name type="synonym">Fringilla canaria</name>
    <dbReference type="NCBI Taxonomy" id="9135"/>
    <lineage>
        <taxon>Eukaryota</taxon>
        <taxon>Metazoa</taxon>
        <taxon>Chordata</taxon>
        <taxon>Craniata</taxon>
        <taxon>Vertebrata</taxon>
        <taxon>Euteleostomi</taxon>
        <taxon>Archelosauria</taxon>
        <taxon>Archosauria</taxon>
        <taxon>Dinosauria</taxon>
        <taxon>Saurischia</taxon>
        <taxon>Theropoda</taxon>
        <taxon>Coelurosauria</taxon>
        <taxon>Aves</taxon>
        <taxon>Neognathae</taxon>
        <taxon>Neoaves</taxon>
        <taxon>Telluraves</taxon>
        <taxon>Australaves</taxon>
        <taxon>Passeriformes</taxon>
        <taxon>Passeroidea</taxon>
        <taxon>Fringillidae</taxon>
        <taxon>Carduelinae</taxon>
        <taxon>Serinus</taxon>
    </lineage>
</organism>
<dbReference type="Ensembl" id="ENSSCAT00000004700.1">
    <property type="protein sequence ID" value="ENSSCAP00000004051.1"/>
    <property type="gene ID" value="ENSSCAG00000003329.1"/>
</dbReference>
<name>A0A8C9MIN1_SERCA</name>
<protein>
    <submittedName>
        <fullName evidence="2">Uncharacterized protein</fullName>
    </submittedName>
</protein>
<proteinExistence type="predicted"/>
<dbReference type="Proteomes" id="UP000694409">
    <property type="component" value="Unassembled WGS sequence"/>
</dbReference>
<keyword evidence="1" id="KW-1133">Transmembrane helix</keyword>
<keyword evidence="1" id="KW-0812">Transmembrane</keyword>